<proteinExistence type="predicted"/>
<organism evidence="3 4">
    <name type="scientific">Bifidobacterium callimiconis</name>
    <dbReference type="NCBI Taxonomy" id="2306973"/>
    <lineage>
        <taxon>Bacteria</taxon>
        <taxon>Bacillati</taxon>
        <taxon>Actinomycetota</taxon>
        <taxon>Actinomycetes</taxon>
        <taxon>Bifidobacteriales</taxon>
        <taxon>Bifidobacteriaceae</taxon>
        <taxon>Bifidobacterium</taxon>
    </lineage>
</organism>
<protein>
    <submittedName>
        <fullName evidence="3">Helicase</fullName>
    </submittedName>
</protein>
<keyword evidence="3" id="KW-0378">Hydrolase</keyword>
<dbReference type="RefSeq" id="WP_164520734.1">
    <property type="nucleotide sequence ID" value="NZ_JAFEJY010000005.1"/>
</dbReference>
<evidence type="ECO:0000313" key="4">
    <source>
        <dbReference type="Proteomes" id="UP000288607"/>
    </source>
</evidence>
<keyword evidence="4" id="KW-1185">Reference proteome</keyword>
<evidence type="ECO:0000313" key="3">
    <source>
        <dbReference type="EMBL" id="RSX50469.1"/>
    </source>
</evidence>
<keyword evidence="3" id="KW-0347">Helicase</keyword>
<feature type="region of interest" description="Disordered" evidence="1">
    <location>
        <begin position="1213"/>
        <end position="1245"/>
    </location>
</feature>
<dbReference type="GO" id="GO:0004386">
    <property type="term" value="F:helicase activity"/>
    <property type="evidence" value="ECO:0007669"/>
    <property type="project" value="UniProtKB-KW"/>
</dbReference>
<comment type="caution">
    <text evidence="3">The sequence shown here is derived from an EMBL/GenBank/DDBJ whole genome shotgun (WGS) entry which is preliminary data.</text>
</comment>
<feature type="domain" description="Restriction endonuclease type II-like" evidence="2">
    <location>
        <begin position="1111"/>
        <end position="1202"/>
    </location>
</feature>
<name>A0A430FCA4_9BIFI</name>
<keyword evidence="3" id="KW-0067">ATP-binding</keyword>
<feature type="compositionally biased region" description="Low complexity" evidence="1">
    <location>
        <begin position="1218"/>
        <end position="1245"/>
    </location>
</feature>
<dbReference type="InterPro" id="IPR049468">
    <property type="entry name" value="Restrct_endonuc-II-like_dom"/>
</dbReference>
<dbReference type="Pfam" id="PF18741">
    <property type="entry name" value="MTES_1575"/>
    <property type="match status" value="1"/>
</dbReference>
<keyword evidence="3" id="KW-0547">Nucleotide-binding</keyword>
<sequence>MNATENKLEPAAALERIRSWYREYRNEHGPSPVEDLSQLEARLDLTHAHPSGIAQLFASGHVQLSSLFRDSGMLRAGQRRLSRVLEDQIAVESASGNAQLSLAVGVASWKGSAMPLLLYPVQVDQEEGAESLAHAQIRFTSTATLNPAFISAMHDQGVMLDEDALLDSSQYADNSPETSALFSRITSLVGDSVDSFIVEREIILGCFIHSSTLFIEEAQTLLRRMERGVTGNDLLDTLAGNDKAAAFLSEYPVSSYTPYDIDPHNELEIGDVDNVTRYAAQIVSSGASAFVDLPGGRDSESIAAGVTSRAIMNGKTVLYVPCVPSQKRRFVKQVKRYDMSGMLLDINDSAFNNAIDHQLIAAVGFQPGTASAHFDQVADELVGVRTRLARYLGDLHGKNKEWGISAYETIQNLARISALPTHPATHVRLTEGTARQLGNSMDAWSKKLVRAGELGEFEIGPEDTSWFKAAVYSEQEAVNAYQRVVRLLEKLLPDVREQIRMVVETCGFPIPNTMQEWSRQVVVLKNLRRVLDVFQPAVFERDIPAMIEASKSKAARKTEGTTMGFWERRRHVKEAKSLLRVGAQVEDLHEALLVVAKQAEQWRMFVPHGGWPVLPPKLDDIIDTQDAILSDLTALNSVLATTPDGAELESVQFAALESRLQALFDDHRSLDTLPERSALERDFVANGLGDLVDDLRNRRVSKDAAPGELQLAWWTTIFELIVHSSPIISNQDGSVLSSASERFAQVDAEHVASVGPMVNQEMTKRLSELLFSRSHEANQLHTLLANPARVPLSRLRRDYPNILTATKPILVASPATLVANTSLGHLADIAIIDSAAHMNPLELLSILARVDQAVVIAHRETITSPAVAALVPYLKQLKVRARVDHRDPRISRFLEDNGYGKVPLMLSSMPNPRGGVRYTRVEASGVPSPVTGLVESSKSEIDKVIELVIGRATGFSIVPASYSLTIVTISQVHRQRIGAELKSRSSKDPGLRKFLRHVRIVSLNEVSGVESDDVIITLGFARTTHGRLLQQFGMLELNGGDAMLLDALALAHVHVDVVSSFGSQDLDDERLRQPGAQLMKKLLAWCEHLDEVKVPEPRPLPKESSTLLIDLAERMRARGLHVELNYGYPDGMSIPMVVGLPGKPFILAIETDDAGFMSIPSTRQRHRFEMEDLQAMGWSVMVVWSVAAFVNPDKEVDRVVARMAELVGATGAAGAGAKGAQPRPASGVPAGRAAGAASAAGTRTA</sequence>
<dbReference type="EMBL" id="QXGJ01000007">
    <property type="protein sequence ID" value="RSX50469.1"/>
    <property type="molecule type" value="Genomic_DNA"/>
</dbReference>
<dbReference type="Proteomes" id="UP000288607">
    <property type="component" value="Unassembled WGS sequence"/>
</dbReference>
<reference evidence="3 4" key="1">
    <citation type="submission" date="2018-09" db="EMBL/GenBank/DDBJ databases">
        <title>Characterization of the phylogenetic diversity of five novel species belonging to the genus Bifidobacterium.</title>
        <authorList>
            <person name="Lugli G.A."/>
            <person name="Duranti S."/>
            <person name="Milani C."/>
        </authorList>
    </citation>
    <scope>NUCLEOTIDE SEQUENCE [LARGE SCALE GENOMIC DNA]</scope>
    <source>
        <strain evidence="3 4">2028B</strain>
    </source>
</reference>
<accession>A0A430FCA4</accession>
<gene>
    <name evidence="3" type="ORF">D2E23_1492</name>
</gene>
<dbReference type="AlphaFoldDB" id="A0A430FCA4"/>
<evidence type="ECO:0000259" key="2">
    <source>
        <dbReference type="Pfam" id="PF18741"/>
    </source>
</evidence>
<evidence type="ECO:0000256" key="1">
    <source>
        <dbReference type="SAM" id="MobiDB-lite"/>
    </source>
</evidence>